<comment type="caution">
    <text evidence="1">The sequence shown here is derived from an EMBL/GenBank/DDBJ whole genome shotgun (WGS) entry which is preliminary data.</text>
</comment>
<proteinExistence type="predicted"/>
<evidence type="ECO:0000313" key="2">
    <source>
        <dbReference type="Proteomes" id="UP001057402"/>
    </source>
</evidence>
<gene>
    <name evidence="1" type="ORF">MLD38_015129</name>
</gene>
<accession>A0ACB9REX8</accession>
<dbReference type="EMBL" id="CM042883">
    <property type="protein sequence ID" value="KAI4377520.1"/>
    <property type="molecule type" value="Genomic_DNA"/>
</dbReference>
<dbReference type="Proteomes" id="UP001057402">
    <property type="component" value="Chromosome 4"/>
</dbReference>
<reference evidence="2" key="1">
    <citation type="journal article" date="2023" name="Front. Plant Sci.">
        <title>Chromosomal-level genome assembly of Melastoma candidum provides insights into trichome evolution.</title>
        <authorList>
            <person name="Zhong Y."/>
            <person name="Wu W."/>
            <person name="Sun C."/>
            <person name="Zou P."/>
            <person name="Liu Y."/>
            <person name="Dai S."/>
            <person name="Zhou R."/>
        </authorList>
    </citation>
    <scope>NUCLEOTIDE SEQUENCE [LARGE SCALE GENOMIC DNA]</scope>
</reference>
<sequence length="408" mass="45374">MSSCSSSNTHRVVCVRRVKQEAAEDWNESMPLPGDIIEGYAEDDRYEFIPTKCRSDFSMQLGKVGRQVDGLWVKVRRGNNVLKIRVGIVPIKGSLMHRKFTIRAASDDRHVAILDDLDLEQCIELQGKPFFQLLFILTKSTIRRDVPAEMSRKVLNLDTGGYRKKGMKYDWKTKIGTYLPDRKSSVISSILFMPLHGKHIGVEAITARCMVWLSAAISSGSPLVFVNVQTEQIVSSGRSITMGKENSTEMQGQQQQQCQTLQVVQGVRLWFLPGVSEIQFELVPMPHETRFGMDIKLTEEGFICVFSVMRGLAADRAGLGSAHEEASGSGYLLVISRLEGKSLMPSHVCSEGLIHCCEQSEIREVLTSAIDRMEAVQVHIMGWPNQMRSGSSPAKGMAALLPPEQTGV</sequence>
<protein>
    <submittedName>
        <fullName evidence="1">Uncharacterized protein</fullName>
    </submittedName>
</protein>
<name>A0ACB9REX8_9MYRT</name>
<evidence type="ECO:0000313" key="1">
    <source>
        <dbReference type="EMBL" id="KAI4377520.1"/>
    </source>
</evidence>
<keyword evidence="2" id="KW-1185">Reference proteome</keyword>
<organism evidence="1 2">
    <name type="scientific">Melastoma candidum</name>
    <dbReference type="NCBI Taxonomy" id="119954"/>
    <lineage>
        <taxon>Eukaryota</taxon>
        <taxon>Viridiplantae</taxon>
        <taxon>Streptophyta</taxon>
        <taxon>Embryophyta</taxon>
        <taxon>Tracheophyta</taxon>
        <taxon>Spermatophyta</taxon>
        <taxon>Magnoliopsida</taxon>
        <taxon>eudicotyledons</taxon>
        <taxon>Gunneridae</taxon>
        <taxon>Pentapetalae</taxon>
        <taxon>rosids</taxon>
        <taxon>malvids</taxon>
        <taxon>Myrtales</taxon>
        <taxon>Melastomataceae</taxon>
        <taxon>Melastomatoideae</taxon>
        <taxon>Melastomateae</taxon>
        <taxon>Melastoma</taxon>
    </lineage>
</organism>